<reference evidence="5" key="1">
    <citation type="submission" date="2019-09" db="EMBL/GenBank/DDBJ databases">
        <title>Draft genome information of white flower Hibiscus syriacus.</title>
        <authorList>
            <person name="Kim Y.-M."/>
        </authorList>
    </citation>
    <scope>NUCLEOTIDE SEQUENCE [LARGE SCALE GENOMIC DNA]</scope>
    <source>
        <strain evidence="5">YM2019G1</strain>
    </source>
</reference>
<organism evidence="5 6">
    <name type="scientific">Hibiscus syriacus</name>
    <name type="common">Rose of Sharon</name>
    <dbReference type="NCBI Taxonomy" id="106335"/>
    <lineage>
        <taxon>Eukaryota</taxon>
        <taxon>Viridiplantae</taxon>
        <taxon>Streptophyta</taxon>
        <taxon>Embryophyta</taxon>
        <taxon>Tracheophyta</taxon>
        <taxon>Spermatophyta</taxon>
        <taxon>Magnoliopsida</taxon>
        <taxon>eudicotyledons</taxon>
        <taxon>Gunneridae</taxon>
        <taxon>Pentapetalae</taxon>
        <taxon>rosids</taxon>
        <taxon>malvids</taxon>
        <taxon>Malvales</taxon>
        <taxon>Malvaceae</taxon>
        <taxon>Malvoideae</taxon>
        <taxon>Hibiscus</taxon>
    </lineage>
</organism>
<comment type="caution">
    <text evidence="5">The sequence shown here is derived from an EMBL/GenBank/DDBJ whole genome shotgun (WGS) entry which is preliminary data.</text>
</comment>
<dbReference type="InterPro" id="IPR017441">
    <property type="entry name" value="Protein_kinase_ATP_BS"/>
</dbReference>
<dbReference type="Gene3D" id="3.30.200.20">
    <property type="entry name" value="Phosphorylase Kinase, domain 1"/>
    <property type="match status" value="1"/>
</dbReference>
<dbReference type="GO" id="GO:0004672">
    <property type="term" value="F:protein kinase activity"/>
    <property type="evidence" value="ECO:0007669"/>
    <property type="project" value="InterPro"/>
</dbReference>
<sequence length="152" mass="16746">MIMDESLILGGGETLLLIFYLLLLWQVQFENSPVYKLDRKLGKGGFGLVYVGRRISGGIGSTGADAFEVALKLEHQNGKGCSSGPPYEWQVYSTLNGFYGLPLVHYKGQLGGYYILIMDMLGPSLWDVWNSNNQMLTEEMAACIAVEAISIL</sequence>
<keyword evidence="2" id="KW-0067">ATP-binding</keyword>
<protein>
    <recommendedName>
        <fullName evidence="4">Protein kinase domain-containing protein</fullName>
    </recommendedName>
</protein>
<keyword evidence="3" id="KW-0812">Transmembrane</keyword>
<evidence type="ECO:0000256" key="3">
    <source>
        <dbReference type="SAM" id="Phobius"/>
    </source>
</evidence>
<dbReference type="InterPro" id="IPR050235">
    <property type="entry name" value="CK1_Ser-Thr_kinase"/>
</dbReference>
<keyword evidence="3" id="KW-0472">Membrane</keyword>
<evidence type="ECO:0000259" key="4">
    <source>
        <dbReference type="PROSITE" id="PS50011"/>
    </source>
</evidence>
<evidence type="ECO:0000256" key="2">
    <source>
        <dbReference type="PROSITE-ProRule" id="PRU10141"/>
    </source>
</evidence>
<dbReference type="Proteomes" id="UP000436088">
    <property type="component" value="Unassembled WGS sequence"/>
</dbReference>
<dbReference type="PROSITE" id="PS50011">
    <property type="entry name" value="PROTEIN_KINASE_DOM"/>
    <property type="match status" value="1"/>
</dbReference>
<dbReference type="PROSITE" id="PS00107">
    <property type="entry name" value="PROTEIN_KINASE_ATP"/>
    <property type="match status" value="1"/>
</dbReference>
<dbReference type="AlphaFoldDB" id="A0A6A2WGM7"/>
<accession>A0A6A2WGM7</accession>
<dbReference type="PANTHER" id="PTHR11909">
    <property type="entry name" value="CASEIN KINASE-RELATED"/>
    <property type="match status" value="1"/>
</dbReference>
<feature type="transmembrane region" description="Helical" evidence="3">
    <location>
        <begin position="7"/>
        <end position="27"/>
    </location>
</feature>
<keyword evidence="3" id="KW-1133">Transmembrane helix</keyword>
<dbReference type="InterPro" id="IPR011009">
    <property type="entry name" value="Kinase-like_dom_sf"/>
</dbReference>
<gene>
    <name evidence="5" type="ORF">F3Y22_tig00116974pilonHSYRG00007</name>
</gene>
<keyword evidence="6" id="KW-1185">Reference proteome</keyword>
<dbReference type="GO" id="GO:0005524">
    <property type="term" value="F:ATP binding"/>
    <property type="evidence" value="ECO:0007669"/>
    <property type="project" value="UniProtKB-UniRule"/>
</dbReference>
<evidence type="ECO:0000256" key="1">
    <source>
        <dbReference type="ARBA" id="ARBA00005926"/>
    </source>
</evidence>
<evidence type="ECO:0000313" key="6">
    <source>
        <dbReference type="Proteomes" id="UP000436088"/>
    </source>
</evidence>
<name>A0A6A2WGM7_HIBSY</name>
<evidence type="ECO:0000313" key="5">
    <source>
        <dbReference type="EMBL" id="KAE8658132.1"/>
    </source>
</evidence>
<feature type="binding site" evidence="2">
    <location>
        <position position="72"/>
    </location>
    <ligand>
        <name>ATP</name>
        <dbReference type="ChEBI" id="CHEBI:30616"/>
    </ligand>
</feature>
<dbReference type="EMBL" id="VEPZ02001747">
    <property type="protein sequence ID" value="KAE8658132.1"/>
    <property type="molecule type" value="Genomic_DNA"/>
</dbReference>
<proteinExistence type="inferred from homology"/>
<comment type="similarity">
    <text evidence="1">Belongs to the protein kinase superfamily. CK1 Ser/Thr protein kinase family. Casein kinase I subfamily.</text>
</comment>
<keyword evidence="2" id="KW-0547">Nucleotide-binding</keyword>
<dbReference type="SUPFAM" id="SSF56112">
    <property type="entry name" value="Protein kinase-like (PK-like)"/>
    <property type="match status" value="1"/>
</dbReference>
<dbReference type="InterPro" id="IPR000719">
    <property type="entry name" value="Prot_kinase_dom"/>
</dbReference>
<feature type="domain" description="Protein kinase" evidence="4">
    <location>
        <begin position="35"/>
        <end position="152"/>
    </location>
</feature>